<feature type="transmembrane region" description="Helical" evidence="1">
    <location>
        <begin position="89"/>
        <end position="107"/>
    </location>
</feature>
<feature type="transmembrane region" description="Helical" evidence="1">
    <location>
        <begin position="119"/>
        <end position="147"/>
    </location>
</feature>
<accession>A0ABY5P6I8</accession>
<dbReference type="Pfam" id="PF05857">
    <property type="entry name" value="TraX"/>
    <property type="match status" value="1"/>
</dbReference>
<keyword evidence="1" id="KW-0812">Transmembrane</keyword>
<dbReference type="Proteomes" id="UP001315967">
    <property type="component" value="Chromosome"/>
</dbReference>
<organism evidence="2 3">
    <name type="scientific">Fundicoccus culcitae</name>
    <dbReference type="NCBI Taxonomy" id="2969821"/>
    <lineage>
        <taxon>Bacteria</taxon>
        <taxon>Bacillati</taxon>
        <taxon>Bacillota</taxon>
        <taxon>Bacilli</taxon>
        <taxon>Lactobacillales</taxon>
        <taxon>Aerococcaceae</taxon>
        <taxon>Fundicoccus</taxon>
    </lineage>
</organism>
<dbReference type="InterPro" id="IPR008875">
    <property type="entry name" value="TraX"/>
</dbReference>
<gene>
    <name evidence="2" type="ORF">NRE15_01080</name>
</gene>
<feature type="transmembrane region" description="Helical" evidence="1">
    <location>
        <begin position="31"/>
        <end position="51"/>
    </location>
</feature>
<evidence type="ECO:0000313" key="2">
    <source>
        <dbReference type="EMBL" id="UUX34294.1"/>
    </source>
</evidence>
<feature type="transmembrane region" description="Helical" evidence="1">
    <location>
        <begin position="153"/>
        <end position="179"/>
    </location>
</feature>
<sequence>MLTMIIDHIGAILIEPLSLTSFLGFNHWETVYLVCRLIGRLAFPIFAFLIVEGYSHTHNFNKYLLRLISLALLSEIPFDLAFNQSWFDMSYQNIFFTLSLGLIAIWSSDRWDNQFLGTLFPLGIIFMAEWLQVDYGAYGVFFIYILYVLRDKRLYQCIAGAVLGFLQLTASLSFILIYFYNGQKGRANFRWMYVIYPVHLVILIFIRHGLFAYIY</sequence>
<keyword evidence="3" id="KW-1185">Reference proteome</keyword>
<evidence type="ECO:0000256" key="1">
    <source>
        <dbReference type="SAM" id="Phobius"/>
    </source>
</evidence>
<proteinExistence type="predicted"/>
<evidence type="ECO:0000313" key="3">
    <source>
        <dbReference type="Proteomes" id="UP001315967"/>
    </source>
</evidence>
<dbReference type="EMBL" id="CP102453">
    <property type="protein sequence ID" value="UUX34294.1"/>
    <property type="molecule type" value="Genomic_DNA"/>
</dbReference>
<name>A0ABY5P6I8_9LACT</name>
<protein>
    <submittedName>
        <fullName evidence="2">Conjugal transfer protein TraX</fullName>
    </submittedName>
</protein>
<keyword evidence="1" id="KW-1133">Transmembrane helix</keyword>
<dbReference type="RefSeq" id="WP_313793797.1">
    <property type="nucleotide sequence ID" value="NZ_CP102453.1"/>
</dbReference>
<keyword evidence="1" id="KW-0472">Membrane</keyword>
<feature type="transmembrane region" description="Helical" evidence="1">
    <location>
        <begin position="191"/>
        <end position="214"/>
    </location>
</feature>
<reference evidence="2 3" key="1">
    <citation type="submission" date="2022-08" db="EMBL/GenBank/DDBJ databases">
        <title>Aerococcaceae sp. nov isolated from spoiled eye mask.</title>
        <authorList>
            <person name="Zhou G."/>
            <person name="Xie X.-B."/>
            <person name="Shi Q.-S."/>
            <person name="Wang Y.-S."/>
            <person name="Wen X."/>
            <person name="Peng H."/>
            <person name="Yang X.-J."/>
            <person name="Tao H.-B."/>
            <person name="Huang X.-M."/>
        </authorList>
    </citation>
    <scope>NUCLEOTIDE SEQUENCE [LARGE SCALE GENOMIC DNA]</scope>
    <source>
        <strain evidence="3">DM20194951</strain>
    </source>
</reference>